<dbReference type="Proteomes" id="UP000318594">
    <property type="component" value="Chromosome"/>
</dbReference>
<gene>
    <name evidence="2" type="ORF">CacPP4_11710</name>
</gene>
<accession>A0ABM7GZD3</accession>
<protein>
    <submittedName>
        <fullName evidence="2">Uncharacterized protein</fullName>
    </submittedName>
</protein>
<name>A0ABM7GZD3_CUTAC</name>
<feature type="region of interest" description="Disordered" evidence="1">
    <location>
        <begin position="1"/>
        <end position="20"/>
    </location>
</feature>
<reference evidence="2 3" key="1">
    <citation type="submission" date="2019-06" db="EMBL/GenBank/DDBJ databases">
        <title>Complete genome sequence of Cutibacterium acnes subsp. acnes NBRC 107605.</title>
        <authorList>
            <person name="Miura T."/>
            <person name="Furukawa M."/>
            <person name="Shimamura M."/>
            <person name="Ohyama Y."/>
            <person name="Yamazoe A."/>
            <person name="Kawasaki H."/>
        </authorList>
    </citation>
    <scope>NUCLEOTIDE SEQUENCE [LARGE SCALE GENOMIC DNA]</scope>
    <source>
        <strain evidence="2 3">NBRC 107605</strain>
    </source>
</reference>
<proteinExistence type="predicted"/>
<dbReference type="EMBL" id="AP019723">
    <property type="protein sequence ID" value="BBK84556.1"/>
    <property type="molecule type" value="Genomic_DNA"/>
</dbReference>
<sequence>MLGDHGRHARGIGGPTAGIDEDELATRPLRVIRHSVTGHSRDILYDSCSAAKDAIDEGGFTDIGPTDDGNNRLGKSLLDVVAGVVAKLGRVRHEGTLLLGD</sequence>
<evidence type="ECO:0000313" key="2">
    <source>
        <dbReference type="EMBL" id="BBK84556.1"/>
    </source>
</evidence>
<evidence type="ECO:0000256" key="1">
    <source>
        <dbReference type="SAM" id="MobiDB-lite"/>
    </source>
</evidence>
<keyword evidence="3" id="KW-1185">Reference proteome</keyword>
<organism evidence="2 3">
    <name type="scientific">Cutibacterium acnes subsp. acnes</name>
    <dbReference type="NCBI Taxonomy" id="1734925"/>
    <lineage>
        <taxon>Bacteria</taxon>
        <taxon>Bacillati</taxon>
        <taxon>Actinomycetota</taxon>
        <taxon>Actinomycetes</taxon>
        <taxon>Propionibacteriales</taxon>
        <taxon>Propionibacteriaceae</taxon>
        <taxon>Cutibacterium</taxon>
    </lineage>
</organism>
<evidence type="ECO:0000313" key="3">
    <source>
        <dbReference type="Proteomes" id="UP000318594"/>
    </source>
</evidence>